<dbReference type="InterPro" id="IPR020405">
    <property type="entry name" value="Atypical_DUSP_subfamA"/>
</dbReference>
<dbReference type="GO" id="GO:0062026">
    <property type="term" value="P:negative regulation of SCF-dependent proteasomal ubiquitin-dependent catabolic process"/>
    <property type="evidence" value="ECO:0007669"/>
    <property type="project" value="TreeGrafter"/>
</dbReference>
<comment type="catalytic activity">
    <reaction evidence="7">
        <text>O-phospho-L-threonyl-[protein] + H2O = L-threonyl-[protein] + phosphate</text>
        <dbReference type="Rhea" id="RHEA:47004"/>
        <dbReference type="Rhea" id="RHEA-COMP:11060"/>
        <dbReference type="Rhea" id="RHEA-COMP:11605"/>
        <dbReference type="ChEBI" id="CHEBI:15377"/>
        <dbReference type="ChEBI" id="CHEBI:30013"/>
        <dbReference type="ChEBI" id="CHEBI:43474"/>
        <dbReference type="ChEBI" id="CHEBI:61977"/>
        <dbReference type="EC" id="3.1.3.16"/>
    </reaction>
</comment>
<dbReference type="PANTHER" id="PTHR46588">
    <property type="entry name" value="SERINE/THREONINE/TYROSINE-INTERACTING PROTEIN"/>
    <property type="match status" value="1"/>
</dbReference>
<dbReference type="PRINTS" id="PR01909">
    <property type="entry name" value="ADSPHPHTASEA"/>
</dbReference>
<feature type="domain" description="Tyrosine-protein phosphatase" evidence="10">
    <location>
        <begin position="9"/>
        <end position="155"/>
    </location>
</feature>
<dbReference type="OrthoDB" id="2017893at2759"/>
<name>A0A139A950_GONPJ</name>
<dbReference type="GO" id="GO:0004722">
    <property type="term" value="F:protein serine/threonine phosphatase activity"/>
    <property type="evidence" value="ECO:0007669"/>
    <property type="project" value="UniProtKB-EC"/>
</dbReference>
<dbReference type="PROSITE" id="PS50056">
    <property type="entry name" value="TYR_PHOSPHATASE_2"/>
    <property type="match status" value="1"/>
</dbReference>
<dbReference type="EC" id="3.1.3.16" evidence="3"/>
<keyword evidence="5" id="KW-0904">Protein phosphatase</keyword>
<evidence type="ECO:0000259" key="11">
    <source>
        <dbReference type="PROSITE" id="PS50056"/>
    </source>
</evidence>
<sequence length="216" mass="24694">EWRYEMRREMQEIVPGLFLGPHTASKQRDALRSHGITHIVVVRDNTEKHIVKPQFPGEFVYLEINASDHPLENLIPHFHQSTAFIESALAQGGRVLVHCNGGISRSPAVVVGYLMENRKMDFRVAYELVQNKRFCVNPNEGFKTQLKEYEPIYTAREAIRQLNYTPAEMAEHSARRRRAPEEFDDDMEEDLQNMGSRRQRGEPGEGGAGDGDAMLT</sequence>
<dbReference type="SUPFAM" id="SSF52799">
    <property type="entry name" value="(Phosphotyrosine protein) phosphatases II"/>
    <property type="match status" value="1"/>
</dbReference>
<evidence type="ECO:0000256" key="5">
    <source>
        <dbReference type="ARBA" id="ARBA00022912"/>
    </source>
</evidence>
<evidence type="ECO:0000313" key="12">
    <source>
        <dbReference type="EMBL" id="KXS13188.1"/>
    </source>
</evidence>
<protein>
    <recommendedName>
        <fullName evidence="3">protein-serine/threonine phosphatase</fullName>
        <ecNumber evidence="3">3.1.3.16</ecNumber>
    </recommendedName>
</protein>
<feature type="region of interest" description="Disordered" evidence="9">
    <location>
        <begin position="169"/>
        <end position="216"/>
    </location>
</feature>
<evidence type="ECO:0000256" key="7">
    <source>
        <dbReference type="ARBA" id="ARBA00048336"/>
    </source>
</evidence>
<dbReference type="GO" id="GO:0070372">
    <property type="term" value="P:regulation of ERK1 and ERK2 cascade"/>
    <property type="evidence" value="ECO:0007669"/>
    <property type="project" value="TreeGrafter"/>
</dbReference>
<dbReference type="PROSITE" id="PS50054">
    <property type="entry name" value="TYR_PHOSPHATASE_DUAL"/>
    <property type="match status" value="1"/>
</dbReference>
<dbReference type="GO" id="GO:0005737">
    <property type="term" value="C:cytoplasm"/>
    <property type="evidence" value="ECO:0007669"/>
    <property type="project" value="TreeGrafter"/>
</dbReference>
<accession>A0A139A950</accession>
<dbReference type="Gene3D" id="3.90.190.10">
    <property type="entry name" value="Protein tyrosine phosphatase superfamily"/>
    <property type="match status" value="1"/>
</dbReference>
<keyword evidence="13" id="KW-1185">Reference proteome</keyword>
<comment type="similarity">
    <text evidence="2">Belongs to the protein-tyrosine phosphatase family. Non-receptor class subfamily.</text>
</comment>
<dbReference type="PANTHER" id="PTHR46588:SF1">
    <property type="entry name" value="SERINE_THREONINE_TYROSINE-INTERACTING PROTEIN"/>
    <property type="match status" value="1"/>
</dbReference>
<dbReference type="Proteomes" id="UP000070544">
    <property type="component" value="Unassembled WGS sequence"/>
</dbReference>
<evidence type="ECO:0000256" key="2">
    <source>
        <dbReference type="ARBA" id="ARBA00009649"/>
    </source>
</evidence>
<evidence type="ECO:0000256" key="9">
    <source>
        <dbReference type="SAM" id="MobiDB-lite"/>
    </source>
</evidence>
<dbReference type="GO" id="GO:1990444">
    <property type="term" value="F:F-box domain binding"/>
    <property type="evidence" value="ECO:0007669"/>
    <property type="project" value="TreeGrafter"/>
</dbReference>
<dbReference type="PROSITE" id="PS00383">
    <property type="entry name" value="TYR_PHOSPHATASE_1"/>
    <property type="match status" value="1"/>
</dbReference>
<dbReference type="OMA" id="EWRYEMR"/>
<dbReference type="InterPro" id="IPR052449">
    <property type="entry name" value="STYX-Interacting_Phosphatase"/>
</dbReference>
<evidence type="ECO:0000256" key="6">
    <source>
        <dbReference type="ARBA" id="ARBA00047761"/>
    </source>
</evidence>
<feature type="domain" description="Tyrosine specific protein phosphatases" evidence="11">
    <location>
        <begin position="76"/>
        <end position="133"/>
    </location>
</feature>
<evidence type="ECO:0000256" key="4">
    <source>
        <dbReference type="ARBA" id="ARBA00022801"/>
    </source>
</evidence>
<dbReference type="InterPro" id="IPR016130">
    <property type="entry name" value="Tyr_Pase_AS"/>
</dbReference>
<dbReference type="SMART" id="SM00195">
    <property type="entry name" value="DSPc"/>
    <property type="match status" value="1"/>
</dbReference>
<evidence type="ECO:0000256" key="3">
    <source>
        <dbReference type="ARBA" id="ARBA00013081"/>
    </source>
</evidence>
<comment type="catalytic activity">
    <reaction evidence="6">
        <text>O-phospho-L-seryl-[protein] + H2O = L-seryl-[protein] + phosphate</text>
        <dbReference type="Rhea" id="RHEA:20629"/>
        <dbReference type="Rhea" id="RHEA-COMP:9863"/>
        <dbReference type="Rhea" id="RHEA-COMP:11604"/>
        <dbReference type="ChEBI" id="CHEBI:15377"/>
        <dbReference type="ChEBI" id="CHEBI:29999"/>
        <dbReference type="ChEBI" id="CHEBI:43474"/>
        <dbReference type="ChEBI" id="CHEBI:83421"/>
        <dbReference type="EC" id="3.1.3.16"/>
    </reaction>
</comment>
<dbReference type="EMBL" id="KQ965781">
    <property type="protein sequence ID" value="KXS13188.1"/>
    <property type="molecule type" value="Genomic_DNA"/>
</dbReference>
<dbReference type="InterPro" id="IPR000387">
    <property type="entry name" value="Tyr_Pase_dom"/>
</dbReference>
<dbReference type="STRING" id="1344416.A0A139A950"/>
<feature type="non-terminal residue" evidence="12">
    <location>
        <position position="1"/>
    </location>
</feature>
<dbReference type="AlphaFoldDB" id="A0A139A950"/>
<evidence type="ECO:0000256" key="8">
    <source>
        <dbReference type="PIRSR" id="PIRSR620405-1"/>
    </source>
</evidence>
<dbReference type="InterPro" id="IPR000340">
    <property type="entry name" value="Dual-sp_phosphatase_cat-dom"/>
</dbReference>
<dbReference type="Pfam" id="PF00782">
    <property type="entry name" value="DSPc"/>
    <property type="match status" value="1"/>
</dbReference>
<evidence type="ECO:0000313" key="13">
    <source>
        <dbReference type="Proteomes" id="UP000070544"/>
    </source>
</evidence>
<dbReference type="InterPro" id="IPR020422">
    <property type="entry name" value="TYR_PHOSPHATASE_DUAL_dom"/>
</dbReference>
<evidence type="ECO:0000256" key="1">
    <source>
        <dbReference type="ARBA" id="ARBA00008601"/>
    </source>
</evidence>
<dbReference type="GO" id="GO:0008138">
    <property type="term" value="F:protein tyrosine/serine/threonine phosphatase activity"/>
    <property type="evidence" value="ECO:0007669"/>
    <property type="project" value="InterPro"/>
</dbReference>
<reference evidence="12 13" key="1">
    <citation type="journal article" date="2015" name="Genome Biol. Evol.">
        <title>Phylogenomic analyses indicate that early fungi evolved digesting cell walls of algal ancestors of land plants.</title>
        <authorList>
            <person name="Chang Y."/>
            <person name="Wang S."/>
            <person name="Sekimoto S."/>
            <person name="Aerts A.L."/>
            <person name="Choi C."/>
            <person name="Clum A."/>
            <person name="LaButti K.M."/>
            <person name="Lindquist E.A."/>
            <person name="Yee Ngan C."/>
            <person name="Ohm R.A."/>
            <person name="Salamov A.A."/>
            <person name="Grigoriev I.V."/>
            <person name="Spatafora J.W."/>
            <person name="Berbee M.L."/>
        </authorList>
    </citation>
    <scope>NUCLEOTIDE SEQUENCE [LARGE SCALE GENOMIC DNA]</scope>
    <source>
        <strain evidence="12 13">JEL478</strain>
    </source>
</reference>
<proteinExistence type="inferred from homology"/>
<comment type="similarity">
    <text evidence="1">Belongs to the protein-tyrosine phosphatase family. Non-receptor class dual specificity subfamily.</text>
</comment>
<evidence type="ECO:0000259" key="10">
    <source>
        <dbReference type="PROSITE" id="PS50054"/>
    </source>
</evidence>
<dbReference type="PRINTS" id="PR01908">
    <property type="entry name" value="ADSPHPHTASE"/>
</dbReference>
<feature type="active site" description="Phosphocysteine intermediate" evidence="8">
    <location>
        <position position="99"/>
    </location>
</feature>
<feature type="compositionally biased region" description="Acidic residues" evidence="9">
    <location>
        <begin position="182"/>
        <end position="191"/>
    </location>
</feature>
<dbReference type="InterPro" id="IPR029021">
    <property type="entry name" value="Prot-tyrosine_phosphatase-like"/>
</dbReference>
<organism evidence="12 13">
    <name type="scientific">Gonapodya prolifera (strain JEL478)</name>
    <name type="common">Monoblepharis prolifera</name>
    <dbReference type="NCBI Taxonomy" id="1344416"/>
    <lineage>
        <taxon>Eukaryota</taxon>
        <taxon>Fungi</taxon>
        <taxon>Fungi incertae sedis</taxon>
        <taxon>Chytridiomycota</taxon>
        <taxon>Chytridiomycota incertae sedis</taxon>
        <taxon>Monoblepharidomycetes</taxon>
        <taxon>Monoblepharidales</taxon>
        <taxon>Gonapodyaceae</taxon>
        <taxon>Gonapodya</taxon>
    </lineage>
</organism>
<gene>
    <name evidence="12" type="ORF">M427DRAFT_100753</name>
</gene>
<dbReference type="FunFam" id="3.90.190.10:FF:000036">
    <property type="entry name" value="Serine/threonine/tyrosine-interacting protein a"/>
    <property type="match status" value="1"/>
</dbReference>
<keyword evidence="4" id="KW-0378">Hydrolase</keyword>
<dbReference type="GO" id="GO:0005654">
    <property type="term" value="C:nucleoplasm"/>
    <property type="evidence" value="ECO:0007669"/>
    <property type="project" value="TreeGrafter"/>
</dbReference>